<gene>
    <name evidence="2" type="ORF">RM717_04185</name>
</gene>
<dbReference type="SUPFAM" id="SSF52980">
    <property type="entry name" value="Restriction endonuclease-like"/>
    <property type="match status" value="1"/>
</dbReference>
<name>A0ABU2VWN6_9ACTN</name>
<dbReference type="InterPro" id="IPR012296">
    <property type="entry name" value="Nuclease_put_TT1808"/>
</dbReference>
<accession>A0ABU2VWN6</accession>
<dbReference type="InterPro" id="IPR008538">
    <property type="entry name" value="Uma2"/>
</dbReference>
<dbReference type="EMBL" id="JAVRFG010000004">
    <property type="protein sequence ID" value="MDT0489703.1"/>
    <property type="molecule type" value="Genomic_DNA"/>
</dbReference>
<dbReference type="RefSeq" id="WP_311596335.1">
    <property type="nucleotide sequence ID" value="NZ_JAVRFG010000004.1"/>
</dbReference>
<dbReference type="Gene3D" id="3.90.1570.10">
    <property type="entry name" value="tt1808, chain A"/>
    <property type="match status" value="1"/>
</dbReference>
<keyword evidence="2" id="KW-0540">Nuclease</keyword>
<keyword evidence="3" id="KW-1185">Reference proteome</keyword>
<dbReference type="GO" id="GO:0004519">
    <property type="term" value="F:endonuclease activity"/>
    <property type="evidence" value="ECO:0007669"/>
    <property type="project" value="UniProtKB-KW"/>
</dbReference>
<dbReference type="PANTHER" id="PTHR35400">
    <property type="entry name" value="SLR1083 PROTEIN"/>
    <property type="match status" value="1"/>
</dbReference>
<dbReference type="Pfam" id="PF05685">
    <property type="entry name" value="Uma2"/>
    <property type="match status" value="1"/>
</dbReference>
<reference evidence="3" key="1">
    <citation type="submission" date="2023-07" db="EMBL/GenBank/DDBJ databases">
        <title>30 novel species of actinomycetes from the DSMZ collection.</title>
        <authorList>
            <person name="Nouioui I."/>
        </authorList>
    </citation>
    <scope>NUCLEOTIDE SEQUENCE [LARGE SCALE GENOMIC DNA]</scope>
    <source>
        <strain evidence="3">DSM 40932</strain>
    </source>
</reference>
<dbReference type="Proteomes" id="UP001180556">
    <property type="component" value="Unassembled WGS sequence"/>
</dbReference>
<protein>
    <submittedName>
        <fullName evidence="2">Uma2 family endonuclease</fullName>
    </submittedName>
</protein>
<keyword evidence="2" id="KW-0255">Endonuclease</keyword>
<feature type="domain" description="Putative restriction endonuclease" evidence="1">
    <location>
        <begin position="25"/>
        <end position="176"/>
    </location>
</feature>
<evidence type="ECO:0000313" key="2">
    <source>
        <dbReference type="EMBL" id="MDT0489703.1"/>
    </source>
</evidence>
<sequence length="200" mass="22121">MTAEPTTAHSSRWPVPPQDGYTVDDLFTLPDLPPHTELIDGSLVFVSPQRLFHSTVIDLLVTGLRAAAPAEMKARRQMTVVLDRRNGPEPDISVVRTEAVTGPDVNRYQAADVLLAVEVVSPDSEARDRETKPRRYATAGIPHFWLVEMTGTDQHPVVRVYELDPVTKAYALTGIHHNRLKTGVPFPVDIDISADALKEL</sequence>
<organism evidence="2 3">
    <name type="scientific">Streptomyces stephensoniae</name>
    <dbReference type="NCBI Taxonomy" id="3375367"/>
    <lineage>
        <taxon>Bacteria</taxon>
        <taxon>Bacillati</taxon>
        <taxon>Actinomycetota</taxon>
        <taxon>Actinomycetes</taxon>
        <taxon>Kitasatosporales</taxon>
        <taxon>Streptomycetaceae</taxon>
        <taxon>Streptomyces</taxon>
    </lineage>
</organism>
<comment type="caution">
    <text evidence="2">The sequence shown here is derived from an EMBL/GenBank/DDBJ whole genome shotgun (WGS) entry which is preliminary data.</text>
</comment>
<dbReference type="PANTHER" id="PTHR35400:SF3">
    <property type="entry name" value="SLL1072 PROTEIN"/>
    <property type="match status" value="1"/>
</dbReference>
<proteinExistence type="predicted"/>
<evidence type="ECO:0000259" key="1">
    <source>
        <dbReference type="Pfam" id="PF05685"/>
    </source>
</evidence>
<evidence type="ECO:0000313" key="3">
    <source>
        <dbReference type="Proteomes" id="UP001180556"/>
    </source>
</evidence>
<dbReference type="InterPro" id="IPR011335">
    <property type="entry name" value="Restrct_endonuc-II-like"/>
</dbReference>
<keyword evidence="2" id="KW-0378">Hydrolase</keyword>
<dbReference type="CDD" id="cd06260">
    <property type="entry name" value="DUF820-like"/>
    <property type="match status" value="1"/>
</dbReference>